<sequence>MEASISLQGTYSRAVVIIIALAAVDALFLIGLTFWAWRLSKRNRHNTSSTIDDDVPTIAPPAMPIEHPPSHSLTGRSSHLRHPSSHRSAVHSLRLTPSTINPILNLRHSAPAHVPSFRLSASSSLVNHASMSVTTTTYPPSLLSTRALPPSPSPNDPPLSTSTFNTSFPCSPPPPFSPGPSSGLSSASSPPPPFDVHRLPPLSASAFLRLEYSGSDNSPRRTLNFPPEYTV</sequence>
<evidence type="ECO:0000313" key="2">
    <source>
        <dbReference type="Proteomes" id="UP000790709"/>
    </source>
</evidence>
<evidence type="ECO:0000313" key="1">
    <source>
        <dbReference type="EMBL" id="KAH7918610.1"/>
    </source>
</evidence>
<accession>A0ACB8AYX6</accession>
<keyword evidence="2" id="KW-1185">Reference proteome</keyword>
<comment type="caution">
    <text evidence="1">The sequence shown here is derived from an EMBL/GenBank/DDBJ whole genome shotgun (WGS) entry which is preliminary data.</text>
</comment>
<protein>
    <submittedName>
        <fullName evidence="1">Uncharacterized protein</fullName>
    </submittedName>
</protein>
<reference evidence="1" key="1">
    <citation type="journal article" date="2021" name="New Phytol.">
        <title>Evolutionary innovations through gain and loss of genes in the ectomycorrhizal Boletales.</title>
        <authorList>
            <person name="Wu G."/>
            <person name="Miyauchi S."/>
            <person name="Morin E."/>
            <person name="Kuo A."/>
            <person name="Drula E."/>
            <person name="Varga T."/>
            <person name="Kohler A."/>
            <person name="Feng B."/>
            <person name="Cao Y."/>
            <person name="Lipzen A."/>
            <person name="Daum C."/>
            <person name="Hundley H."/>
            <person name="Pangilinan J."/>
            <person name="Johnson J."/>
            <person name="Barry K."/>
            <person name="LaButti K."/>
            <person name="Ng V."/>
            <person name="Ahrendt S."/>
            <person name="Min B."/>
            <person name="Choi I.G."/>
            <person name="Park H."/>
            <person name="Plett J.M."/>
            <person name="Magnuson J."/>
            <person name="Spatafora J.W."/>
            <person name="Nagy L.G."/>
            <person name="Henrissat B."/>
            <person name="Grigoriev I.V."/>
            <person name="Yang Z.L."/>
            <person name="Xu J."/>
            <person name="Martin F.M."/>
        </authorList>
    </citation>
    <scope>NUCLEOTIDE SEQUENCE</scope>
    <source>
        <strain evidence="1">KUC20120723A-06</strain>
    </source>
</reference>
<proteinExistence type="predicted"/>
<name>A0ACB8AYX6_9AGAM</name>
<dbReference type="Proteomes" id="UP000790709">
    <property type="component" value="Unassembled WGS sequence"/>
</dbReference>
<gene>
    <name evidence="1" type="ORF">BV22DRAFT_1134458</name>
</gene>
<dbReference type="EMBL" id="MU266759">
    <property type="protein sequence ID" value="KAH7918610.1"/>
    <property type="molecule type" value="Genomic_DNA"/>
</dbReference>
<organism evidence="1 2">
    <name type="scientific">Leucogyrophana mollusca</name>
    <dbReference type="NCBI Taxonomy" id="85980"/>
    <lineage>
        <taxon>Eukaryota</taxon>
        <taxon>Fungi</taxon>
        <taxon>Dikarya</taxon>
        <taxon>Basidiomycota</taxon>
        <taxon>Agaricomycotina</taxon>
        <taxon>Agaricomycetes</taxon>
        <taxon>Agaricomycetidae</taxon>
        <taxon>Boletales</taxon>
        <taxon>Boletales incertae sedis</taxon>
        <taxon>Leucogyrophana</taxon>
    </lineage>
</organism>